<feature type="domain" description="Methyltransferase small" evidence="6">
    <location>
        <begin position="142"/>
        <end position="305"/>
    </location>
</feature>
<proteinExistence type="predicted"/>
<dbReference type="GO" id="GO:0008757">
    <property type="term" value="F:S-adenosylmethionine-dependent methyltransferase activity"/>
    <property type="evidence" value="ECO:0007669"/>
    <property type="project" value="InterPro"/>
</dbReference>
<dbReference type="AlphaFoldDB" id="Q16AR7"/>
<reference evidence="7 8" key="1">
    <citation type="journal article" date="2007" name="J. Bacteriol.">
        <title>The complete genome sequence of Roseobacter denitrificans reveals a mixotrophic rather than photosynthetic metabolism.</title>
        <authorList>
            <person name="Swingley W.D."/>
            <person name="Sadekar S."/>
            <person name="Mastrian S.D."/>
            <person name="Matthies H.J."/>
            <person name="Hao J."/>
            <person name="Ramos H."/>
            <person name="Acharya C.R."/>
            <person name="Conrad A.L."/>
            <person name="Taylor H.L."/>
            <person name="Dejesa L.C."/>
            <person name="Shah M.K."/>
            <person name="O'huallachain M.E."/>
            <person name="Lince M.T."/>
            <person name="Blankenship R.E."/>
            <person name="Beatty J.T."/>
            <person name="Touchman J.W."/>
        </authorList>
    </citation>
    <scope>NUCLEOTIDE SEQUENCE [LARGE SCALE GENOMIC DNA]</scope>
    <source>
        <strain evidence="8">ATCC 33942 / OCh 114</strain>
    </source>
</reference>
<dbReference type="SUPFAM" id="SSF53335">
    <property type="entry name" value="S-adenosyl-L-methionine-dependent methyltransferases"/>
    <property type="match status" value="1"/>
</dbReference>
<dbReference type="EMBL" id="CP000362">
    <property type="protein sequence ID" value="ABG30926.1"/>
    <property type="molecule type" value="Genomic_DNA"/>
</dbReference>
<keyword evidence="3 7" id="KW-0489">Methyltransferase</keyword>
<evidence type="ECO:0000256" key="4">
    <source>
        <dbReference type="ARBA" id="ARBA00022679"/>
    </source>
</evidence>
<evidence type="ECO:0000313" key="7">
    <source>
        <dbReference type="EMBL" id="ABG30926.1"/>
    </source>
</evidence>
<dbReference type="GO" id="GO:0032259">
    <property type="term" value="P:methylation"/>
    <property type="evidence" value="ECO:0007669"/>
    <property type="project" value="UniProtKB-KW"/>
</dbReference>
<dbReference type="PROSITE" id="PS00092">
    <property type="entry name" value="N6_MTASE"/>
    <property type="match status" value="1"/>
</dbReference>
<sequence length="316" mass="34632">MLPDAGQITVVKPPLDARLMELPRDRTCIVEGFKPAHEAWKARGYPCEAEFGGSHATTIICLPRAKKDARALIAQAMAPGAEMVIIDGQKTDGIDSILRDMRKRVEVSAPISKAHGKLFWCMAPDAELFEDWRDGPALTEGGFWTAPGVFSADAIDPASALLVDALPDKLGHEVADLGAGWGFLSAHILTRADVEAVHLVEAEHMALECARRNVTDPRAVFHWADATAWTPGRKVDAVVMNPPFHTSRTADPALGQAFVRAAAAMLKPQGQLWMVANRHLPYEQCLQDSFANCFEIGGDTRFKLFHAARPKRQVRR</sequence>
<dbReference type="CDD" id="cd02440">
    <property type="entry name" value="AdoMet_MTases"/>
    <property type="match status" value="1"/>
</dbReference>
<evidence type="ECO:0000313" key="8">
    <source>
        <dbReference type="Proteomes" id="UP000007029"/>
    </source>
</evidence>
<dbReference type="Proteomes" id="UP000007029">
    <property type="component" value="Chromosome"/>
</dbReference>
<dbReference type="Pfam" id="PF05175">
    <property type="entry name" value="MTS"/>
    <property type="match status" value="1"/>
</dbReference>
<dbReference type="InterPro" id="IPR029063">
    <property type="entry name" value="SAM-dependent_MTases_sf"/>
</dbReference>
<keyword evidence="8" id="KW-1185">Reference proteome</keyword>
<dbReference type="eggNOG" id="COG2813">
    <property type="taxonomic scope" value="Bacteria"/>
</dbReference>
<gene>
    <name evidence="7" type="primary">rsmC</name>
    <name evidence="7" type="ordered locus">RD1_1280</name>
</gene>
<dbReference type="STRING" id="375451.RD1_1280"/>
<evidence type="ECO:0000259" key="6">
    <source>
        <dbReference type="Pfam" id="PF05175"/>
    </source>
</evidence>
<dbReference type="InterPro" id="IPR046977">
    <property type="entry name" value="RsmC/RlmG"/>
</dbReference>
<dbReference type="InterPro" id="IPR007848">
    <property type="entry name" value="Small_mtfrase_dom"/>
</dbReference>
<protein>
    <submittedName>
        <fullName evidence="7">Ribosomal RNA small subunit methyltransferase C, putative</fullName>
    </submittedName>
</protein>
<evidence type="ECO:0000256" key="1">
    <source>
        <dbReference type="ARBA" id="ARBA00022490"/>
    </source>
</evidence>
<keyword evidence="1" id="KW-0963">Cytoplasm</keyword>
<organism evidence="7 8">
    <name type="scientific">Roseobacter denitrificans (strain ATCC 33942 / OCh 114)</name>
    <name type="common">Erythrobacter sp. (strain OCh 114)</name>
    <name type="synonym">Roseobacter denitrificans</name>
    <dbReference type="NCBI Taxonomy" id="375451"/>
    <lineage>
        <taxon>Bacteria</taxon>
        <taxon>Pseudomonadati</taxon>
        <taxon>Pseudomonadota</taxon>
        <taxon>Alphaproteobacteria</taxon>
        <taxon>Rhodobacterales</taxon>
        <taxon>Roseobacteraceae</taxon>
        <taxon>Roseobacter</taxon>
    </lineage>
</organism>
<evidence type="ECO:0000256" key="2">
    <source>
        <dbReference type="ARBA" id="ARBA00022552"/>
    </source>
</evidence>
<keyword evidence="2" id="KW-0698">rRNA processing</keyword>
<dbReference type="GO" id="GO:0003676">
    <property type="term" value="F:nucleic acid binding"/>
    <property type="evidence" value="ECO:0007669"/>
    <property type="project" value="InterPro"/>
</dbReference>
<keyword evidence="4 7" id="KW-0808">Transferase</keyword>
<dbReference type="HOGENOM" id="CLU_049581_1_0_5"/>
<dbReference type="GO" id="GO:0006364">
    <property type="term" value="P:rRNA processing"/>
    <property type="evidence" value="ECO:0007669"/>
    <property type="project" value="UniProtKB-KW"/>
</dbReference>
<name>Q16AR7_ROSDO</name>
<accession>Q16AR7</accession>
<dbReference type="GO" id="GO:0008170">
    <property type="term" value="F:N-methyltransferase activity"/>
    <property type="evidence" value="ECO:0007669"/>
    <property type="project" value="UniProtKB-ARBA"/>
</dbReference>
<dbReference type="InterPro" id="IPR002052">
    <property type="entry name" value="DNA_methylase_N6_adenine_CS"/>
</dbReference>
<dbReference type="Gene3D" id="3.40.50.150">
    <property type="entry name" value="Vaccinia Virus protein VP39"/>
    <property type="match status" value="2"/>
</dbReference>
<evidence type="ECO:0000256" key="3">
    <source>
        <dbReference type="ARBA" id="ARBA00022603"/>
    </source>
</evidence>
<keyword evidence="5" id="KW-0949">S-adenosyl-L-methionine</keyword>
<dbReference type="PANTHER" id="PTHR47816:SF4">
    <property type="entry name" value="RIBOSOMAL RNA SMALL SUBUNIT METHYLTRANSFERASE C"/>
    <property type="match status" value="1"/>
</dbReference>
<dbReference type="PANTHER" id="PTHR47816">
    <property type="entry name" value="RIBOSOMAL RNA SMALL SUBUNIT METHYLTRANSFERASE C"/>
    <property type="match status" value="1"/>
</dbReference>
<dbReference type="KEGG" id="rde:RD1_1280"/>
<evidence type="ECO:0000256" key="5">
    <source>
        <dbReference type="ARBA" id="ARBA00022691"/>
    </source>
</evidence>